<name>A0A379MTS5_9BACT</name>
<comment type="similarity">
    <text evidence="2">Belongs to the multi antimicrobial extrusion (MATE) (TC 2.A.66.1) family.</text>
</comment>
<feature type="transmembrane region" description="Helical" evidence="7">
    <location>
        <begin position="12"/>
        <end position="31"/>
    </location>
</feature>
<evidence type="ECO:0000256" key="3">
    <source>
        <dbReference type="ARBA" id="ARBA00022448"/>
    </source>
</evidence>
<dbReference type="Pfam" id="PF01554">
    <property type="entry name" value="MatE"/>
    <property type="match status" value="2"/>
</dbReference>
<evidence type="ECO:0000256" key="2">
    <source>
        <dbReference type="ARBA" id="ARBA00010199"/>
    </source>
</evidence>
<dbReference type="NCBIfam" id="TIGR00797">
    <property type="entry name" value="matE"/>
    <property type="match status" value="1"/>
</dbReference>
<keyword evidence="5 7" id="KW-1133">Transmembrane helix</keyword>
<feature type="transmembrane region" description="Helical" evidence="7">
    <location>
        <begin position="349"/>
        <end position="370"/>
    </location>
</feature>
<evidence type="ECO:0000256" key="5">
    <source>
        <dbReference type="ARBA" id="ARBA00022989"/>
    </source>
</evidence>
<evidence type="ECO:0000256" key="6">
    <source>
        <dbReference type="ARBA" id="ARBA00023136"/>
    </source>
</evidence>
<keyword evidence="9" id="KW-1185">Reference proteome</keyword>
<protein>
    <submittedName>
        <fullName evidence="8">DNA-damage-inducible SOS response protein</fullName>
    </submittedName>
</protein>
<dbReference type="STRING" id="880526.GCA_000427365_01517"/>
<keyword evidence="6 7" id="KW-0472">Membrane</keyword>
<evidence type="ECO:0000256" key="4">
    <source>
        <dbReference type="ARBA" id="ARBA00022692"/>
    </source>
</evidence>
<dbReference type="RefSeq" id="WP_027291182.1">
    <property type="nucleotide sequence ID" value="NZ_UGVL01000001.1"/>
</dbReference>
<accession>A0A379MTS5</accession>
<dbReference type="GO" id="GO:0015297">
    <property type="term" value="F:antiporter activity"/>
    <property type="evidence" value="ECO:0007669"/>
    <property type="project" value="InterPro"/>
</dbReference>
<feature type="transmembrane region" description="Helical" evidence="7">
    <location>
        <begin position="82"/>
        <end position="105"/>
    </location>
</feature>
<evidence type="ECO:0000256" key="7">
    <source>
        <dbReference type="SAM" id="Phobius"/>
    </source>
</evidence>
<dbReference type="GO" id="GO:0005886">
    <property type="term" value="C:plasma membrane"/>
    <property type="evidence" value="ECO:0007669"/>
    <property type="project" value="TreeGrafter"/>
</dbReference>
<organism evidence="8 9">
    <name type="scientific">Rikenella microfusus</name>
    <dbReference type="NCBI Taxonomy" id="28139"/>
    <lineage>
        <taxon>Bacteria</taxon>
        <taxon>Pseudomonadati</taxon>
        <taxon>Bacteroidota</taxon>
        <taxon>Bacteroidia</taxon>
        <taxon>Bacteroidales</taxon>
        <taxon>Rikenellaceae</taxon>
        <taxon>Rikenella</taxon>
    </lineage>
</organism>
<dbReference type="InterPro" id="IPR050222">
    <property type="entry name" value="MATE_MdtK"/>
</dbReference>
<feature type="transmembrane region" description="Helical" evidence="7">
    <location>
        <begin position="184"/>
        <end position="203"/>
    </location>
</feature>
<dbReference type="Proteomes" id="UP000255233">
    <property type="component" value="Unassembled WGS sequence"/>
</dbReference>
<keyword evidence="4 7" id="KW-0812">Transmembrane</keyword>
<feature type="transmembrane region" description="Helical" evidence="7">
    <location>
        <begin position="37"/>
        <end position="56"/>
    </location>
</feature>
<evidence type="ECO:0000313" key="9">
    <source>
        <dbReference type="Proteomes" id="UP000255233"/>
    </source>
</evidence>
<sequence>MNRRILSLAIPNIISNITVPLLGMVDLAIVGRLGDDALIGGIAVGGTIFNFLYWNFSFLRMGTSGFAAQAYGARALREAAKVLVRALGVAVAVALAIWALQTFVVRAAMSVMDGSEAVENAASRYFLVRIWAAPATLSLYAFTGWFIGMQNSRTPMWISIGINIVNIACSLAAVRLFGMGIEGVALGTVIAQWSGVAMALLVIRRYYGRFFSWETFRQSGLLSWSVMRRFFKVNSDIFLRTLCLVAVFTSFTVASTKMGDTLLAVNTLMLELFTLFSYMMDGFAYAGEALAGRYYGAGNRPMLRRAVRGLLLWGTAVMLFFTLVYAAAGERILGLFTSSATILDAAREYAVWAVLVPACSFLAFILDGIVVGITATWIMRNAMFVATAVFFGVYFLAGPALGNAGLWIAFLSYLFVRGAVQWGISRHRILG</sequence>
<dbReference type="PANTHER" id="PTHR43298:SF2">
    <property type="entry name" value="FMN_FAD EXPORTER YEEO-RELATED"/>
    <property type="match status" value="1"/>
</dbReference>
<evidence type="ECO:0000256" key="1">
    <source>
        <dbReference type="ARBA" id="ARBA00004141"/>
    </source>
</evidence>
<dbReference type="CDD" id="cd13136">
    <property type="entry name" value="MATE_DinF_like"/>
    <property type="match status" value="1"/>
</dbReference>
<comment type="subcellular location">
    <subcellularLocation>
        <location evidence="1">Membrane</location>
        <topology evidence="1">Multi-pass membrane protein</topology>
    </subcellularLocation>
</comment>
<reference evidence="8 9" key="1">
    <citation type="submission" date="2018-06" db="EMBL/GenBank/DDBJ databases">
        <authorList>
            <consortium name="Pathogen Informatics"/>
            <person name="Doyle S."/>
        </authorList>
    </citation>
    <scope>NUCLEOTIDE SEQUENCE [LARGE SCALE GENOMIC DNA]</scope>
    <source>
        <strain evidence="8 9">NCTC11190</strain>
    </source>
</reference>
<feature type="transmembrane region" description="Helical" evidence="7">
    <location>
        <begin position="160"/>
        <end position="178"/>
    </location>
</feature>
<dbReference type="InterPro" id="IPR044644">
    <property type="entry name" value="DinF-like"/>
</dbReference>
<keyword evidence="3" id="KW-0813">Transport</keyword>
<feature type="transmembrane region" description="Helical" evidence="7">
    <location>
        <begin position="382"/>
        <end position="400"/>
    </location>
</feature>
<dbReference type="GO" id="GO:0042910">
    <property type="term" value="F:xenobiotic transmembrane transporter activity"/>
    <property type="evidence" value="ECO:0007669"/>
    <property type="project" value="InterPro"/>
</dbReference>
<feature type="transmembrane region" description="Helical" evidence="7">
    <location>
        <begin position="310"/>
        <end position="329"/>
    </location>
</feature>
<proteinExistence type="inferred from homology"/>
<dbReference type="InterPro" id="IPR002528">
    <property type="entry name" value="MATE_fam"/>
</dbReference>
<dbReference type="AlphaFoldDB" id="A0A379MTS5"/>
<feature type="transmembrane region" description="Helical" evidence="7">
    <location>
        <begin position="237"/>
        <end position="255"/>
    </location>
</feature>
<dbReference type="OrthoDB" id="9776324at2"/>
<dbReference type="PANTHER" id="PTHR43298">
    <property type="entry name" value="MULTIDRUG RESISTANCE PROTEIN NORM-RELATED"/>
    <property type="match status" value="1"/>
</dbReference>
<evidence type="ECO:0000313" key="8">
    <source>
        <dbReference type="EMBL" id="SUE35058.1"/>
    </source>
</evidence>
<feature type="transmembrane region" description="Helical" evidence="7">
    <location>
        <begin position="261"/>
        <end position="280"/>
    </location>
</feature>
<gene>
    <name evidence="8" type="ORF">NCTC11190_02303</name>
</gene>
<dbReference type="EMBL" id="UGVL01000001">
    <property type="protein sequence ID" value="SUE35058.1"/>
    <property type="molecule type" value="Genomic_DNA"/>
</dbReference>
<feature type="transmembrane region" description="Helical" evidence="7">
    <location>
        <begin position="125"/>
        <end position="148"/>
    </location>
</feature>